<feature type="transmembrane region" description="Helical" evidence="6">
    <location>
        <begin position="133"/>
        <end position="154"/>
    </location>
</feature>
<name>A0A7W7YDH9_9BACT</name>
<dbReference type="InterPro" id="IPR027359">
    <property type="entry name" value="Volt_channel_dom_sf"/>
</dbReference>
<keyword evidence="7" id="KW-0406">Ion transport</keyword>
<keyword evidence="3 6" id="KW-1133">Transmembrane helix</keyword>
<gene>
    <name evidence="7" type="ORF">HNQ65_003787</name>
</gene>
<feature type="transmembrane region" description="Helical" evidence="6">
    <location>
        <begin position="166"/>
        <end position="189"/>
    </location>
</feature>
<evidence type="ECO:0000256" key="6">
    <source>
        <dbReference type="SAM" id="Phobius"/>
    </source>
</evidence>
<evidence type="ECO:0000313" key="8">
    <source>
        <dbReference type="Proteomes" id="UP000590740"/>
    </source>
</evidence>
<evidence type="ECO:0000313" key="7">
    <source>
        <dbReference type="EMBL" id="MBB5034196.1"/>
    </source>
</evidence>
<keyword evidence="7" id="KW-0813">Transport</keyword>
<evidence type="ECO:0000256" key="3">
    <source>
        <dbReference type="ARBA" id="ARBA00022989"/>
    </source>
</evidence>
<dbReference type="EMBL" id="JACHIG010000008">
    <property type="protein sequence ID" value="MBB5034196.1"/>
    <property type="molecule type" value="Genomic_DNA"/>
</dbReference>
<keyword evidence="5" id="KW-0175">Coiled coil</keyword>
<keyword evidence="7" id="KW-0407">Ion channel</keyword>
<comment type="caution">
    <text evidence="7">The sequence shown here is derived from an EMBL/GenBank/DDBJ whole genome shotgun (WGS) entry which is preliminary data.</text>
</comment>
<evidence type="ECO:0000256" key="5">
    <source>
        <dbReference type="SAM" id="Coils"/>
    </source>
</evidence>
<dbReference type="AlphaFoldDB" id="A0A7W7YDH9"/>
<evidence type="ECO:0000256" key="4">
    <source>
        <dbReference type="ARBA" id="ARBA00023136"/>
    </source>
</evidence>
<dbReference type="Gene3D" id="1.20.120.350">
    <property type="entry name" value="Voltage-gated potassium channels. Chain C"/>
    <property type="match status" value="1"/>
</dbReference>
<dbReference type="SUPFAM" id="SSF81324">
    <property type="entry name" value="Voltage-gated potassium channels"/>
    <property type="match status" value="1"/>
</dbReference>
<protein>
    <submittedName>
        <fullName evidence="7">Voltage-gated potassium channel</fullName>
    </submittedName>
</protein>
<organism evidence="7 8">
    <name type="scientific">Prosthecobacter vanneervenii</name>
    <dbReference type="NCBI Taxonomy" id="48466"/>
    <lineage>
        <taxon>Bacteria</taxon>
        <taxon>Pseudomonadati</taxon>
        <taxon>Verrucomicrobiota</taxon>
        <taxon>Verrucomicrobiia</taxon>
        <taxon>Verrucomicrobiales</taxon>
        <taxon>Verrucomicrobiaceae</taxon>
        <taxon>Prosthecobacter</taxon>
    </lineage>
</organism>
<feature type="coiled-coil region" evidence="5">
    <location>
        <begin position="267"/>
        <end position="294"/>
    </location>
</feature>
<dbReference type="Proteomes" id="UP000590740">
    <property type="component" value="Unassembled WGS sequence"/>
</dbReference>
<evidence type="ECO:0000256" key="1">
    <source>
        <dbReference type="ARBA" id="ARBA00004141"/>
    </source>
</evidence>
<reference evidence="7 8" key="1">
    <citation type="submission" date="2020-08" db="EMBL/GenBank/DDBJ databases">
        <title>Genomic Encyclopedia of Type Strains, Phase IV (KMG-IV): sequencing the most valuable type-strain genomes for metagenomic binning, comparative biology and taxonomic classification.</title>
        <authorList>
            <person name="Goeker M."/>
        </authorList>
    </citation>
    <scope>NUCLEOTIDE SEQUENCE [LARGE SCALE GENOMIC DNA]</scope>
    <source>
        <strain evidence="7 8">DSM 12252</strain>
    </source>
</reference>
<proteinExistence type="predicted"/>
<feature type="transmembrane region" description="Helical" evidence="6">
    <location>
        <begin position="20"/>
        <end position="39"/>
    </location>
</feature>
<keyword evidence="4 6" id="KW-0472">Membrane</keyword>
<sequence>MTSAKSTASPAPHDSSLHQWLMLGVSTAFLTLVGLVLPHGDSGEDFRQWFMTHLFFRPVIVILWAIIIIEGFAGLFASSAPWPSRLRRLVLTSLLPPLRMITASSKPGGWLWLPGMGWKTPGEATSEQLEQKLALPMLILTLLVLPVLGAELTGGETLENHPRMALATHLMTCIIWIGFTMEFLWMVAAAPDKLGYCLKNWVNLVIILLPLVAFLRVLNIFRFTRMLRAGKLLRAYRLRGLWTRLWRLALLFKLIDRLQQRDPRKYCTALEKRIADLEEDLAEMRARLAEQRSKLPHE</sequence>
<feature type="transmembrane region" description="Helical" evidence="6">
    <location>
        <begin position="59"/>
        <end position="77"/>
    </location>
</feature>
<dbReference type="GO" id="GO:0016020">
    <property type="term" value="C:membrane"/>
    <property type="evidence" value="ECO:0007669"/>
    <property type="project" value="UniProtKB-SubCell"/>
</dbReference>
<accession>A0A7W7YDH9</accession>
<keyword evidence="2 6" id="KW-0812">Transmembrane</keyword>
<comment type="subcellular location">
    <subcellularLocation>
        <location evidence="1">Membrane</location>
        <topology evidence="1">Multi-pass membrane protein</topology>
    </subcellularLocation>
</comment>
<dbReference type="RefSeq" id="WP_184341753.1">
    <property type="nucleotide sequence ID" value="NZ_JACHIG010000008.1"/>
</dbReference>
<dbReference type="GO" id="GO:0034220">
    <property type="term" value="P:monoatomic ion transmembrane transport"/>
    <property type="evidence" value="ECO:0007669"/>
    <property type="project" value="UniProtKB-KW"/>
</dbReference>
<keyword evidence="8" id="KW-1185">Reference proteome</keyword>
<evidence type="ECO:0000256" key="2">
    <source>
        <dbReference type="ARBA" id="ARBA00022692"/>
    </source>
</evidence>
<feature type="transmembrane region" description="Helical" evidence="6">
    <location>
        <begin position="201"/>
        <end position="221"/>
    </location>
</feature>